<gene>
    <name evidence="3" type="ORF">CEURO_LOCUS2461</name>
</gene>
<feature type="chain" id="PRO_5040134832" evidence="2">
    <location>
        <begin position="23"/>
        <end position="79"/>
    </location>
</feature>
<feature type="region of interest" description="Disordered" evidence="1">
    <location>
        <begin position="27"/>
        <end position="63"/>
    </location>
</feature>
<name>A0A9P1DYU1_CUSEU</name>
<proteinExistence type="predicted"/>
<feature type="compositionally biased region" description="Low complexity" evidence="1">
    <location>
        <begin position="27"/>
        <end position="54"/>
    </location>
</feature>
<organism evidence="3 4">
    <name type="scientific">Cuscuta europaea</name>
    <name type="common">European dodder</name>
    <dbReference type="NCBI Taxonomy" id="41803"/>
    <lineage>
        <taxon>Eukaryota</taxon>
        <taxon>Viridiplantae</taxon>
        <taxon>Streptophyta</taxon>
        <taxon>Embryophyta</taxon>
        <taxon>Tracheophyta</taxon>
        <taxon>Spermatophyta</taxon>
        <taxon>Magnoliopsida</taxon>
        <taxon>eudicotyledons</taxon>
        <taxon>Gunneridae</taxon>
        <taxon>Pentapetalae</taxon>
        <taxon>asterids</taxon>
        <taxon>lamiids</taxon>
        <taxon>Solanales</taxon>
        <taxon>Convolvulaceae</taxon>
        <taxon>Cuscuteae</taxon>
        <taxon>Cuscuta</taxon>
        <taxon>Cuscuta subgen. Cuscuta</taxon>
    </lineage>
</organism>
<evidence type="ECO:0000256" key="1">
    <source>
        <dbReference type="SAM" id="MobiDB-lite"/>
    </source>
</evidence>
<dbReference type="AlphaFoldDB" id="A0A9P1DYU1"/>
<keyword evidence="4" id="KW-1185">Reference proteome</keyword>
<reference evidence="3" key="1">
    <citation type="submission" date="2022-07" db="EMBL/GenBank/DDBJ databases">
        <authorList>
            <person name="Macas J."/>
            <person name="Novak P."/>
            <person name="Neumann P."/>
        </authorList>
    </citation>
    <scope>NUCLEOTIDE SEQUENCE</scope>
</reference>
<feature type="signal peptide" evidence="2">
    <location>
        <begin position="1"/>
        <end position="22"/>
    </location>
</feature>
<keyword evidence="2" id="KW-0732">Signal</keyword>
<evidence type="ECO:0000313" key="3">
    <source>
        <dbReference type="EMBL" id="CAH9067011.1"/>
    </source>
</evidence>
<comment type="caution">
    <text evidence="3">The sequence shown here is derived from an EMBL/GenBank/DDBJ whole genome shotgun (WGS) entry which is preliminary data.</text>
</comment>
<evidence type="ECO:0000256" key="2">
    <source>
        <dbReference type="SAM" id="SignalP"/>
    </source>
</evidence>
<dbReference type="EMBL" id="CAMAPE010000005">
    <property type="protein sequence ID" value="CAH9067011.1"/>
    <property type="molecule type" value="Genomic_DNA"/>
</dbReference>
<protein>
    <submittedName>
        <fullName evidence="3">Uncharacterized protein</fullName>
    </submittedName>
</protein>
<dbReference type="Proteomes" id="UP001152484">
    <property type="component" value="Unassembled WGS sequence"/>
</dbReference>
<evidence type="ECO:0000313" key="4">
    <source>
        <dbReference type="Proteomes" id="UP001152484"/>
    </source>
</evidence>
<accession>A0A9P1DYU1</accession>
<sequence>MESKKLMVLLLVSSLLLTMAECQVFSGSPSSMSFSSMSSDSPSGSPSSSPSSSPVASTMEEGAAAATSAYEKLKNKITT</sequence>